<feature type="transmembrane region" description="Helical" evidence="9">
    <location>
        <begin position="81"/>
        <end position="98"/>
    </location>
</feature>
<sequence length="363" mass="38230">MISLAVTAVPLAGWHVAIVATAAAAQSAALLRRRRAPVAVLAIGTALLVLTTVFAGDPVATELPVSFMMYAVAAHRPARTTWASVAAVVGAVGATYVFTLRPLPTSAAPGWATATLTVSLLVAVALGLTMRAHRQQLEAEKERAQQLALERDQRAQLEVLTERERIAREMHDLVAHSVAVMVTLAHGASSAMDRNPDLAREALGELTRTGSEALRDMRRVLGLLRDGSQPDGAASQTPGALPDLLATFAKVGLPVRLDVTGEPPPSEPLLHHTVYRIVQECLTNVLRHAPGSDAVAVRIGWGEADVTIEVTNTGPVVSRVAGEQSGHGLRGLRERAAAFGGSVEAGPVEGGWRVRATLNHGDR</sequence>
<keyword evidence="8" id="KW-0902">Two-component regulatory system</keyword>
<dbReference type="InterPro" id="IPR011712">
    <property type="entry name" value="Sig_transdc_His_kin_sub3_dim/P"/>
</dbReference>
<keyword evidence="3" id="KW-0597">Phosphoprotein</keyword>
<evidence type="ECO:0000256" key="5">
    <source>
        <dbReference type="ARBA" id="ARBA00022741"/>
    </source>
</evidence>
<dbReference type="Gene3D" id="3.30.565.10">
    <property type="entry name" value="Histidine kinase-like ATPase, C-terminal domain"/>
    <property type="match status" value="1"/>
</dbReference>
<dbReference type="InterPro" id="IPR050482">
    <property type="entry name" value="Sensor_HK_TwoCompSys"/>
</dbReference>
<comment type="catalytic activity">
    <reaction evidence="1">
        <text>ATP + protein L-histidine = ADP + protein N-phospho-L-histidine.</text>
        <dbReference type="EC" id="2.7.13.3"/>
    </reaction>
</comment>
<feature type="transmembrane region" description="Helical" evidence="9">
    <location>
        <begin position="110"/>
        <end position="128"/>
    </location>
</feature>
<dbReference type="Pfam" id="PF23539">
    <property type="entry name" value="DUF7134"/>
    <property type="match status" value="1"/>
</dbReference>
<dbReference type="Proteomes" id="UP000188324">
    <property type="component" value="Chromosome"/>
</dbReference>
<evidence type="ECO:0000256" key="7">
    <source>
        <dbReference type="ARBA" id="ARBA00022840"/>
    </source>
</evidence>
<evidence type="ECO:0000313" key="14">
    <source>
        <dbReference type="Proteomes" id="UP000188324"/>
    </source>
</evidence>
<keyword evidence="9" id="KW-0472">Membrane</keyword>
<evidence type="ECO:0000313" key="13">
    <source>
        <dbReference type="EMBL" id="AQP46155.1"/>
    </source>
</evidence>
<keyword evidence="4" id="KW-0808">Transferase</keyword>
<evidence type="ECO:0000256" key="8">
    <source>
        <dbReference type="ARBA" id="ARBA00023012"/>
    </source>
</evidence>
<keyword evidence="6" id="KW-0418">Kinase</keyword>
<keyword evidence="7" id="KW-0067">ATP-binding</keyword>
<dbReference type="EC" id="2.7.13.3" evidence="2"/>
<dbReference type="GO" id="GO:0005524">
    <property type="term" value="F:ATP binding"/>
    <property type="evidence" value="ECO:0007669"/>
    <property type="project" value="UniProtKB-KW"/>
</dbReference>
<evidence type="ECO:0000256" key="3">
    <source>
        <dbReference type="ARBA" id="ARBA00022553"/>
    </source>
</evidence>
<evidence type="ECO:0000256" key="1">
    <source>
        <dbReference type="ARBA" id="ARBA00000085"/>
    </source>
</evidence>
<dbReference type="GO" id="GO:0000155">
    <property type="term" value="F:phosphorelay sensor kinase activity"/>
    <property type="evidence" value="ECO:0007669"/>
    <property type="project" value="InterPro"/>
</dbReference>
<organism evidence="13 14">
    <name type="scientific">Tessaracoccus flavus</name>
    <dbReference type="NCBI Taxonomy" id="1610493"/>
    <lineage>
        <taxon>Bacteria</taxon>
        <taxon>Bacillati</taxon>
        <taxon>Actinomycetota</taxon>
        <taxon>Actinomycetes</taxon>
        <taxon>Propionibacteriales</taxon>
        <taxon>Propionibacteriaceae</taxon>
        <taxon>Tessaracoccus</taxon>
    </lineage>
</organism>
<evidence type="ECO:0000256" key="6">
    <source>
        <dbReference type="ARBA" id="ARBA00022777"/>
    </source>
</evidence>
<proteinExistence type="predicted"/>
<evidence type="ECO:0000256" key="9">
    <source>
        <dbReference type="SAM" id="Phobius"/>
    </source>
</evidence>
<dbReference type="PANTHER" id="PTHR24421">
    <property type="entry name" value="NITRATE/NITRITE SENSOR PROTEIN NARX-RELATED"/>
    <property type="match status" value="1"/>
</dbReference>
<dbReference type="GO" id="GO:0016020">
    <property type="term" value="C:membrane"/>
    <property type="evidence" value="ECO:0007669"/>
    <property type="project" value="InterPro"/>
</dbReference>
<feature type="domain" description="DUF7134" evidence="12">
    <location>
        <begin position="12"/>
        <end position="134"/>
    </location>
</feature>
<dbReference type="PANTHER" id="PTHR24421:SF10">
    <property type="entry name" value="NITRATE_NITRITE SENSOR PROTEIN NARQ"/>
    <property type="match status" value="1"/>
</dbReference>
<dbReference type="InterPro" id="IPR036890">
    <property type="entry name" value="HATPase_C_sf"/>
</dbReference>
<dbReference type="Gene3D" id="1.20.5.1930">
    <property type="match status" value="1"/>
</dbReference>
<dbReference type="KEGG" id="tfl:RPIT_12610"/>
<feature type="domain" description="Histidine kinase/HSP90-like ATPase" evidence="10">
    <location>
        <begin position="274"/>
        <end position="359"/>
    </location>
</feature>
<keyword evidence="14" id="KW-1185">Reference proteome</keyword>
<reference evidence="13 14" key="1">
    <citation type="journal article" date="2016" name="Int. J. Syst. Evol. Microbiol.">
        <title>Tessaracoccus flavus sp. nov., isolated from the drainage system of a lindane-producing factory.</title>
        <authorList>
            <person name="Kumari R."/>
            <person name="Singh P."/>
            <person name="Schumann P."/>
            <person name="Lal R."/>
        </authorList>
    </citation>
    <scope>NUCLEOTIDE SEQUENCE [LARGE SCALE GENOMIC DNA]</scope>
    <source>
        <strain evidence="13 14">RP1T</strain>
    </source>
</reference>
<dbReference type="Pfam" id="PF07730">
    <property type="entry name" value="HisKA_3"/>
    <property type="match status" value="1"/>
</dbReference>
<dbReference type="EMBL" id="CP019605">
    <property type="protein sequence ID" value="AQP46155.1"/>
    <property type="molecule type" value="Genomic_DNA"/>
</dbReference>
<evidence type="ECO:0000259" key="10">
    <source>
        <dbReference type="Pfam" id="PF02518"/>
    </source>
</evidence>
<evidence type="ECO:0000256" key="2">
    <source>
        <dbReference type="ARBA" id="ARBA00012438"/>
    </source>
</evidence>
<dbReference type="SUPFAM" id="SSF55874">
    <property type="entry name" value="ATPase domain of HSP90 chaperone/DNA topoisomerase II/histidine kinase"/>
    <property type="match status" value="1"/>
</dbReference>
<name>A0A1Q2CJD8_9ACTN</name>
<accession>A0A1Q2CJD8</accession>
<evidence type="ECO:0000256" key="4">
    <source>
        <dbReference type="ARBA" id="ARBA00022679"/>
    </source>
</evidence>
<dbReference type="InterPro" id="IPR003594">
    <property type="entry name" value="HATPase_dom"/>
</dbReference>
<keyword evidence="9" id="KW-0812">Transmembrane</keyword>
<gene>
    <name evidence="13" type="ORF">RPIT_12610</name>
</gene>
<dbReference type="Pfam" id="PF02518">
    <property type="entry name" value="HATPase_c"/>
    <property type="match status" value="1"/>
</dbReference>
<evidence type="ECO:0000259" key="11">
    <source>
        <dbReference type="Pfam" id="PF07730"/>
    </source>
</evidence>
<feature type="domain" description="Signal transduction histidine kinase subgroup 3 dimerisation and phosphoacceptor" evidence="11">
    <location>
        <begin position="162"/>
        <end position="227"/>
    </location>
</feature>
<keyword evidence="9" id="KW-1133">Transmembrane helix</keyword>
<evidence type="ECO:0000259" key="12">
    <source>
        <dbReference type="Pfam" id="PF23539"/>
    </source>
</evidence>
<dbReference type="GO" id="GO:0046983">
    <property type="term" value="F:protein dimerization activity"/>
    <property type="evidence" value="ECO:0007669"/>
    <property type="project" value="InterPro"/>
</dbReference>
<dbReference type="InterPro" id="IPR055558">
    <property type="entry name" value="DUF7134"/>
</dbReference>
<dbReference type="AlphaFoldDB" id="A0A1Q2CJD8"/>
<protein>
    <recommendedName>
        <fullName evidence="2">histidine kinase</fullName>
        <ecNumber evidence="2">2.7.13.3</ecNumber>
    </recommendedName>
</protein>
<keyword evidence="5" id="KW-0547">Nucleotide-binding</keyword>
<dbReference type="CDD" id="cd16917">
    <property type="entry name" value="HATPase_UhpB-NarQ-NarX-like"/>
    <property type="match status" value="1"/>
</dbReference>
<feature type="transmembrane region" description="Helical" evidence="9">
    <location>
        <begin position="40"/>
        <end position="60"/>
    </location>
</feature>
<dbReference type="STRING" id="1610493.RPIT_12610"/>